<accession>A0A1N6XYH7</accession>
<proteinExistence type="predicted"/>
<dbReference type="InterPro" id="IPR008884">
    <property type="entry name" value="TylF_MeTrfase"/>
</dbReference>
<gene>
    <name evidence="1" type="ORF">SAMN05421858_1326</name>
</gene>
<evidence type="ECO:0000313" key="1">
    <source>
        <dbReference type="EMBL" id="SIR07422.1"/>
    </source>
</evidence>
<dbReference type="RefSeq" id="WP_076429045.1">
    <property type="nucleotide sequence ID" value="NZ_FTNO01000001.1"/>
</dbReference>
<evidence type="ECO:0000313" key="2">
    <source>
        <dbReference type="Proteomes" id="UP000186914"/>
    </source>
</evidence>
<keyword evidence="2" id="KW-1185">Reference proteome</keyword>
<reference evidence="2" key="1">
    <citation type="submission" date="2017-01" db="EMBL/GenBank/DDBJ databases">
        <authorList>
            <person name="Varghese N."/>
            <person name="Submissions S."/>
        </authorList>
    </citation>
    <scope>NUCLEOTIDE SEQUENCE [LARGE SCALE GENOMIC DNA]</scope>
    <source>
        <strain evidence="2">CGMCC 1.7737</strain>
    </source>
</reference>
<organism evidence="1 2">
    <name type="scientific">Haladaptatus litoreus</name>
    <dbReference type="NCBI Taxonomy" id="553468"/>
    <lineage>
        <taxon>Archaea</taxon>
        <taxon>Methanobacteriati</taxon>
        <taxon>Methanobacteriota</taxon>
        <taxon>Stenosarchaea group</taxon>
        <taxon>Halobacteria</taxon>
        <taxon>Halobacteriales</taxon>
        <taxon>Haladaptataceae</taxon>
        <taxon>Haladaptatus</taxon>
    </lineage>
</organism>
<name>A0A1N6XYH7_9EURY</name>
<dbReference type="SUPFAM" id="SSF53335">
    <property type="entry name" value="S-adenosyl-L-methionine-dependent methyltransferases"/>
    <property type="match status" value="1"/>
</dbReference>
<dbReference type="Pfam" id="PF05711">
    <property type="entry name" value="TylF"/>
    <property type="match status" value="1"/>
</dbReference>
<keyword evidence="1" id="KW-0808">Transferase</keyword>
<dbReference type="OrthoDB" id="263004at2157"/>
<dbReference type="GO" id="GO:0032259">
    <property type="term" value="P:methylation"/>
    <property type="evidence" value="ECO:0007669"/>
    <property type="project" value="UniProtKB-KW"/>
</dbReference>
<dbReference type="PANTHER" id="PTHR40036:SF1">
    <property type="entry name" value="MACROCIN O-METHYLTRANSFERASE"/>
    <property type="match status" value="1"/>
</dbReference>
<dbReference type="InterPro" id="IPR029063">
    <property type="entry name" value="SAM-dependent_MTases_sf"/>
</dbReference>
<dbReference type="AlphaFoldDB" id="A0A1N6XYH7"/>
<dbReference type="EMBL" id="FTNO01000001">
    <property type="protein sequence ID" value="SIR07422.1"/>
    <property type="molecule type" value="Genomic_DNA"/>
</dbReference>
<dbReference type="PANTHER" id="PTHR40036">
    <property type="entry name" value="MACROCIN O-METHYLTRANSFERASE"/>
    <property type="match status" value="1"/>
</dbReference>
<protein>
    <submittedName>
        <fullName evidence="1">Macrocin-O-methyltransferase (TylF)</fullName>
    </submittedName>
</protein>
<dbReference type="Gene3D" id="3.40.50.150">
    <property type="entry name" value="Vaccinia Virus protein VP39"/>
    <property type="match status" value="1"/>
</dbReference>
<dbReference type="Proteomes" id="UP000186914">
    <property type="component" value="Unassembled WGS sequence"/>
</dbReference>
<sequence length="301" mass="33296">MGDNTRNVVASVARLYRFALLAASLPVVLAEYFRPETGAEYGVGLPDKVVLAVKMARNNVKIQTGSTFLEHLVIATKVLTIPREEAGSLVECGCYKGGSTANLSLVAGLCNRPLEVFDSFEGMPEPNEDDREHVLVKSEQIHTYDEDAWGAPIEEVQENIARYGDISVCTFHEGYFDQTMPDFEEACVLLFLDVGLRESAETCLEHLWPRLQSGGYCFTHDVKHMEISTLFFDGDWWRETLDTEPPGLVGAGSGLGLHPEHNGFGSLLGYIVKNPESSVFEMVAEDGEGENCVEVVRKRKD</sequence>
<keyword evidence="1" id="KW-0489">Methyltransferase</keyword>
<dbReference type="GO" id="GO:0008168">
    <property type="term" value="F:methyltransferase activity"/>
    <property type="evidence" value="ECO:0007669"/>
    <property type="project" value="UniProtKB-KW"/>
</dbReference>